<name>A0A9N9E4B6_9GLOM</name>
<gene>
    <name evidence="1" type="ORF">PBRASI_LOCUS10708</name>
</gene>
<comment type="caution">
    <text evidence="1">The sequence shown here is derived from an EMBL/GenBank/DDBJ whole genome shotgun (WGS) entry which is preliminary data.</text>
</comment>
<dbReference type="AlphaFoldDB" id="A0A9N9E4B6"/>
<proteinExistence type="predicted"/>
<accession>A0A9N9E4B6</accession>
<reference evidence="1" key="1">
    <citation type="submission" date="2021-06" db="EMBL/GenBank/DDBJ databases">
        <authorList>
            <person name="Kallberg Y."/>
            <person name="Tangrot J."/>
            <person name="Rosling A."/>
        </authorList>
    </citation>
    <scope>NUCLEOTIDE SEQUENCE</scope>
    <source>
        <strain evidence="1">BR232B</strain>
    </source>
</reference>
<sequence>GGHVSTFEECTKYIQQPTFTNNFYFGYFRPPLYLQMVPSSSTEGLTGIGFIMTVTDTRFSPSVTDIAQMEIMLVDTGSSGPSAHNTALLKPNVYGSIGIRPNSFFVKTEIELRSRTVMFDTYI</sequence>
<evidence type="ECO:0000313" key="2">
    <source>
        <dbReference type="Proteomes" id="UP000789739"/>
    </source>
</evidence>
<dbReference type="EMBL" id="CAJVPI010003537">
    <property type="protein sequence ID" value="CAG8659552.1"/>
    <property type="molecule type" value="Genomic_DNA"/>
</dbReference>
<organism evidence="1 2">
    <name type="scientific">Paraglomus brasilianum</name>
    <dbReference type="NCBI Taxonomy" id="144538"/>
    <lineage>
        <taxon>Eukaryota</taxon>
        <taxon>Fungi</taxon>
        <taxon>Fungi incertae sedis</taxon>
        <taxon>Mucoromycota</taxon>
        <taxon>Glomeromycotina</taxon>
        <taxon>Glomeromycetes</taxon>
        <taxon>Paraglomerales</taxon>
        <taxon>Paraglomeraceae</taxon>
        <taxon>Paraglomus</taxon>
    </lineage>
</organism>
<protein>
    <submittedName>
        <fullName evidence="1">3803_t:CDS:1</fullName>
    </submittedName>
</protein>
<feature type="non-terminal residue" evidence="1">
    <location>
        <position position="1"/>
    </location>
</feature>
<keyword evidence="2" id="KW-1185">Reference proteome</keyword>
<dbReference type="Proteomes" id="UP000789739">
    <property type="component" value="Unassembled WGS sequence"/>
</dbReference>
<evidence type="ECO:0000313" key="1">
    <source>
        <dbReference type="EMBL" id="CAG8659552.1"/>
    </source>
</evidence>
<feature type="non-terminal residue" evidence="1">
    <location>
        <position position="123"/>
    </location>
</feature>